<feature type="non-terminal residue" evidence="1">
    <location>
        <position position="284"/>
    </location>
</feature>
<dbReference type="Gene3D" id="3.40.960.10">
    <property type="entry name" value="VSR Endonuclease"/>
    <property type="match status" value="1"/>
</dbReference>
<evidence type="ECO:0008006" key="2">
    <source>
        <dbReference type="Google" id="ProtNLM"/>
    </source>
</evidence>
<dbReference type="InterPro" id="IPR011335">
    <property type="entry name" value="Restrct_endonuc-II-like"/>
</dbReference>
<dbReference type="AlphaFoldDB" id="X1D6A6"/>
<protein>
    <recommendedName>
        <fullName evidence="2">Zinc-ribbon domain-containing protein</fullName>
    </recommendedName>
</protein>
<sequence>KQAFEKEGYQLLTTECENNKQRLKYICPGGHKHYITWNHWTKGQRCAYCAGVIRKQIKFIKSEFDKEGYQLITNDYKNSRQKLKYICPEGHENETTWNNWYTGHRCPYRARPTIRKDFELIKSEFAKENYQILTKEYLNSVQKLENICSNGHRQSIRWADWRNGVRCSICYKKRQSEITKNYWKDPEYQKKIAKALHCTPNKPEQALLILLNHLFPNEYKYVGDFQFFLGGKNPDFMNINGRKSLIELYGTYWHRHDDPQDRIDHFKKFGFSTLVVWENELKNQ</sequence>
<reference evidence="1" key="1">
    <citation type="journal article" date="2014" name="Front. Microbiol.">
        <title>High frequency of phylogenetically diverse reductive dehalogenase-homologous genes in deep subseafloor sedimentary metagenomes.</title>
        <authorList>
            <person name="Kawai M."/>
            <person name="Futagami T."/>
            <person name="Toyoda A."/>
            <person name="Takaki Y."/>
            <person name="Nishi S."/>
            <person name="Hori S."/>
            <person name="Arai W."/>
            <person name="Tsubouchi T."/>
            <person name="Morono Y."/>
            <person name="Uchiyama I."/>
            <person name="Ito T."/>
            <person name="Fujiyama A."/>
            <person name="Inagaki F."/>
            <person name="Takami H."/>
        </authorList>
    </citation>
    <scope>NUCLEOTIDE SEQUENCE</scope>
    <source>
        <strain evidence="1">Expedition CK06-06</strain>
    </source>
</reference>
<dbReference type="EMBL" id="BART01024102">
    <property type="protein sequence ID" value="GAH00624.1"/>
    <property type="molecule type" value="Genomic_DNA"/>
</dbReference>
<accession>X1D6A6</accession>
<proteinExistence type="predicted"/>
<name>X1D6A6_9ZZZZ</name>
<evidence type="ECO:0000313" key="1">
    <source>
        <dbReference type="EMBL" id="GAH00624.1"/>
    </source>
</evidence>
<organism evidence="1">
    <name type="scientific">marine sediment metagenome</name>
    <dbReference type="NCBI Taxonomy" id="412755"/>
    <lineage>
        <taxon>unclassified sequences</taxon>
        <taxon>metagenomes</taxon>
        <taxon>ecological metagenomes</taxon>
    </lineage>
</organism>
<dbReference type="SUPFAM" id="SSF52980">
    <property type="entry name" value="Restriction endonuclease-like"/>
    <property type="match status" value="1"/>
</dbReference>
<gene>
    <name evidence="1" type="ORF">S01H4_43656</name>
</gene>
<comment type="caution">
    <text evidence="1">The sequence shown here is derived from an EMBL/GenBank/DDBJ whole genome shotgun (WGS) entry which is preliminary data.</text>
</comment>
<feature type="non-terminal residue" evidence="1">
    <location>
        <position position="1"/>
    </location>
</feature>